<feature type="domain" description="RING-CH-type" evidence="5">
    <location>
        <begin position="74"/>
        <end position="136"/>
    </location>
</feature>
<dbReference type="PANTHER" id="PTHR46210">
    <property type="entry name" value="FHA DOMAIN-CONTAINING PROTEIN"/>
    <property type="match status" value="1"/>
</dbReference>
<dbReference type="AlphaFoldDB" id="G0R315"/>
<keyword evidence="7" id="KW-1185">Reference proteome</keyword>
<dbReference type="PANTHER" id="PTHR46210:SF1">
    <property type="entry name" value="FHA DOMAIN-CONTAINING PROTEIN"/>
    <property type="match status" value="1"/>
</dbReference>
<feature type="domain" description="FHA" evidence="4">
    <location>
        <begin position="124"/>
        <end position="170"/>
    </location>
</feature>
<dbReference type="EMBL" id="GL984286">
    <property type="protein sequence ID" value="EGR28147.1"/>
    <property type="molecule type" value="Genomic_DNA"/>
</dbReference>
<organism evidence="6 7">
    <name type="scientific">Ichthyophthirius multifiliis</name>
    <name type="common">White spot disease agent</name>
    <name type="synonym">Ich</name>
    <dbReference type="NCBI Taxonomy" id="5932"/>
    <lineage>
        <taxon>Eukaryota</taxon>
        <taxon>Sar</taxon>
        <taxon>Alveolata</taxon>
        <taxon>Ciliophora</taxon>
        <taxon>Intramacronucleata</taxon>
        <taxon>Oligohymenophorea</taxon>
        <taxon>Hymenostomatida</taxon>
        <taxon>Ophryoglenina</taxon>
        <taxon>Ichthyophthirius</taxon>
    </lineage>
</organism>
<dbReference type="Pfam" id="PF00498">
    <property type="entry name" value="FHA"/>
    <property type="match status" value="1"/>
</dbReference>
<gene>
    <name evidence="6" type="ORF">IMG5_182310</name>
</gene>
<evidence type="ECO:0000256" key="1">
    <source>
        <dbReference type="ARBA" id="ARBA00022723"/>
    </source>
</evidence>
<reference evidence="6 7" key="1">
    <citation type="submission" date="2011-07" db="EMBL/GenBank/DDBJ databases">
        <authorList>
            <person name="Coyne R."/>
            <person name="Brami D."/>
            <person name="Johnson J."/>
            <person name="Hostetler J."/>
            <person name="Hannick L."/>
            <person name="Clark T."/>
            <person name="Cassidy-Hanley D."/>
            <person name="Inman J."/>
        </authorList>
    </citation>
    <scope>NUCLEOTIDE SEQUENCE [LARGE SCALE GENOMIC DNA]</scope>
    <source>
        <strain evidence="6 7">G5</strain>
    </source>
</reference>
<evidence type="ECO:0000259" key="4">
    <source>
        <dbReference type="PROSITE" id="PS50006"/>
    </source>
</evidence>
<evidence type="ECO:0000259" key="5">
    <source>
        <dbReference type="PROSITE" id="PS51292"/>
    </source>
</evidence>
<dbReference type="RefSeq" id="XP_004027492.1">
    <property type="nucleotide sequence ID" value="XM_004027443.1"/>
</dbReference>
<dbReference type="CDD" id="cd16495">
    <property type="entry name" value="RING_CH-C4HC3_MARCH"/>
    <property type="match status" value="1"/>
</dbReference>
<dbReference type="SMART" id="SM00240">
    <property type="entry name" value="FHA"/>
    <property type="match status" value="1"/>
</dbReference>
<keyword evidence="2" id="KW-0863">Zinc-finger</keyword>
<dbReference type="PROSITE" id="PS51292">
    <property type="entry name" value="ZF_RING_CH"/>
    <property type="match status" value="1"/>
</dbReference>
<proteinExistence type="predicted"/>
<dbReference type="PROSITE" id="PS50006">
    <property type="entry name" value="FHA_DOMAIN"/>
    <property type="match status" value="1"/>
</dbReference>
<keyword evidence="3" id="KW-0862">Zinc</keyword>
<evidence type="ECO:0000256" key="2">
    <source>
        <dbReference type="ARBA" id="ARBA00022771"/>
    </source>
</evidence>
<evidence type="ECO:0000313" key="6">
    <source>
        <dbReference type="EMBL" id="EGR28147.1"/>
    </source>
</evidence>
<dbReference type="Proteomes" id="UP000008983">
    <property type="component" value="Unassembled WGS sequence"/>
</dbReference>
<dbReference type="Pfam" id="PF12906">
    <property type="entry name" value="RINGv"/>
    <property type="match status" value="1"/>
</dbReference>
<evidence type="ECO:0000256" key="3">
    <source>
        <dbReference type="ARBA" id="ARBA00022833"/>
    </source>
</evidence>
<dbReference type="InterPro" id="IPR008984">
    <property type="entry name" value="SMAD_FHA_dom_sf"/>
</dbReference>
<dbReference type="CDD" id="cd00060">
    <property type="entry name" value="FHA"/>
    <property type="match status" value="1"/>
</dbReference>
<sequence length="230" mass="27014">MQDDYIKLGRSQFRILKTCENGRNLKQNVLQQLQQPIKSKINEILQQENESFHTLKTEENDNSVSSIQQNESIQKSKCPNICKICLSEFEESENPLINPCECSGSMQYVHLECLQYWIQRKDTYTIGRSHHSDIIINDLSVSRIHATLKFYPGSKELYIKDNNSKFGTLVLLRENIQLNFKSLKKKRMREAENQLGVVFCSFHTLAKFCILQKYIQQLNFYETRCTIYII</sequence>
<dbReference type="SUPFAM" id="SSF49879">
    <property type="entry name" value="SMAD/FHA domain"/>
    <property type="match status" value="1"/>
</dbReference>
<accession>G0R315</accession>
<dbReference type="OrthoDB" id="264354at2759"/>
<dbReference type="InterPro" id="IPR011016">
    <property type="entry name" value="Znf_RING-CH"/>
</dbReference>
<dbReference type="InterPro" id="IPR000253">
    <property type="entry name" value="FHA_dom"/>
</dbReference>
<dbReference type="GeneID" id="14904222"/>
<evidence type="ECO:0008006" key="8">
    <source>
        <dbReference type="Google" id="ProtNLM"/>
    </source>
</evidence>
<dbReference type="SMART" id="SM00744">
    <property type="entry name" value="RINGv"/>
    <property type="match status" value="1"/>
</dbReference>
<protein>
    <recommendedName>
        <fullName evidence="8">Zinc finger protein</fullName>
    </recommendedName>
</protein>
<dbReference type="Gene3D" id="3.30.40.10">
    <property type="entry name" value="Zinc/RING finger domain, C3HC4 (zinc finger)"/>
    <property type="match status" value="1"/>
</dbReference>
<name>G0R315_ICHMU</name>
<dbReference type="GO" id="GO:0008270">
    <property type="term" value="F:zinc ion binding"/>
    <property type="evidence" value="ECO:0007669"/>
    <property type="project" value="UniProtKB-KW"/>
</dbReference>
<dbReference type="SUPFAM" id="SSF57850">
    <property type="entry name" value="RING/U-box"/>
    <property type="match status" value="1"/>
</dbReference>
<dbReference type="InterPro" id="IPR013083">
    <property type="entry name" value="Znf_RING/FYVE/PHD"/>
</dbReference>
<dbReference type="InParanoid" id="G0R315"/>
<dbReference type="STRING" id="857967.G0R315"/>
<evidence type="ECO:0000313" key="7">
    <source>
        <dbReference type="Proteomes" id="UP000008983"/>
    </source>
</evidence>
<keyword evidence="1" id="KW-0479">Metal-binding</keyword>